<name>A0A250FQ60_9FLAO</name>
<reference evidence="3" key="1">
    <citation type="submission" date="2017-06" db="EMBL/GenBank/DDBJ databases">
        <title>Capnocytophaga spp. assemblies.</title>
        <authorList>
            <person name="Gulvik C.A."/>
        </authorList>
    </citation>
    <scope>NUCLEOTIDE SEQUENCE [LARGE SCALE GENOMIC DNA]</scope>
    <source>
        <strain evidence="3">H1496</strain>
    </source>
</reference>
<feature type="chain" id="PRO_5012286990" description="DKNYY family protein" evidence="1">
    <location>
        <begin position="20"/>
        <end position="523"/>
    </location>
</feature>
<evidence type="ECO:0000313" key="2">
    <source>
        <dbReference type="EMBL" id="ATA87224.1"/>
    </source>
</evidence>
<dbReference type="Proteomes" id="UP000217250">
    <property type="component" value="Chromosome"/>
</dbReference>
<evidence type="ECO:0000313" key="3">
    <source>
        <dbReference type="Proteomes" id="UP000217250"/>
    </source>
</evidence>
<gene>
    <name evidence="2" type="ORF">CGC50_08655</name>
</gene>
<evidence type="ECO:0000256" key="1">
    <source>
        <dbReference type="SAM" id="SignalP"/>
    </source>
</evidence>
<proteinExistence type="predicted"/>
<sequence length="523" mass="61987">MKRIFFLLVLLGSLSKSYAGPILTFYEDFSLKIEGEKVYLVKKYYSNRNKIAITSYEKYLLPFDSKEAHIVMTNVEDKNELIIANANDYYFVEYFRDYTNLKQCVRAVKMFPTNSVTQTFRNNCFYVNGKWVRVAMKYGELITTPMPDFPQHPTVIAELEHTTLLKDKNFVYEYNNRTYTLKKIEGLNAKTVQFQKTNSYDKNLLYDDNTFYVMDYNGTDLMEITKDLRARGCKRKFTEATFIKYRSEGELFEQYLLDFKDGNLWSCDKYGNDRFVLPIKNATYVKDLEMVKTSEGYYISLRDDDQPIDMSIVPNLNKLHKVKYAFHYLNQSYDLYTDGEQQYICMYNISQHRILYPLQVEKHIWEAFTSKQKYYHYEKTLGDDSSTTQIAVVGNQLVIYKITALFSKNYLEAHHTLPIEIVKKIPLTSKVKDLKMCYATRDKLIIDDIIIDNIADFDTLTFVGAIYTYDSQQREYGYKSYFKDKNSVYSYYEKSQEMIKENYDPKNFDEEAVWKLRVRRPGD</sequence>
<dbReference type="GeneID" id="84808622"/>
<evidence type="ECO:0008006" key="4">
    <source>
        <dbReference type="Google" id="ProtNLM"/>
    </source>
</evidence>
<dbReference type="RefSeq" id="WP_095910504.1">
    <property type="nucleotide sequence ID" value="NZ_CP022386.1"/>
</dbReference>
<dbReference type="AlphaFoldDB" id="A0A250FQ60"/>
<keyword evidence="1" id="KW-0732">Signal</keyword>
<dbReference type="EMBL" id="CP022386">
    <property type="protein sequence ID" value="ATA87224.1"/>
    <property type="molecule type" value="Genomic_DNA"/>
</dbReference>
<organism evidence="2 3">
    <name type="scientific">Capnocytophaga gingivalis</name>
    <dbReference type="NCBI Taxonomy" id="1017"/>
    <lineage>
        <taxon>Bacteria</taxon>
        <taxon>Pseudomonadati</taxon>
        <taxon>Bacteroidota</taxon>
        <taxon>Flavobacteriia</taxon>
        <taxon>Flavobacteriales</taxon>
        <taxon>Flavobacteriaceae</taxon>
        <taxon>Capnocytophaga</taxon>
    </lineage>
</organism>
<feature type="signal peptide" evidence="1">
    <location>
        <begin position="1"/>
        <end position="19"/>
    </location>
</feature>
<dbReference type="KEGG" id="cgh:CGC50_08655"/>
<protein>
    <recommendedName>
        <fullName evidence="4">DKNYY family protein</fullName>
    </recommendedName>
</protein>
<accession>A0A250FQ60</accession>
<dbReference type="OrthoDB" id="1148284at2"/>